<dbReference type="GO" id="GO:0005829">
    <property type="term" value="C:cytosol"/>
    <property type="evidence" value="ECO:0007669"/>
    <property type="project" value="TreeGrafter"/>
</dbReference>
<dbReference type="NCBIfam" id="TIGR00004">
    <property type="entry name" value="Rid family detoxifying hydrolase"/>
    <property type="match status" value="1"/>
</dbReference>
<dbReference type="PANTHER" id="PTHR11803">
    <property type="entry name" value="2-IMINOBUTANOATE/2-IMINOPROPANOATE DEAMINASE RIDA"/>
    <property type="match status" value="1"/>
</dbReference>
<dbReference type="Gene3D" id="3.30.1330.40">
    <property type="entry name" value="RutC-like"/>
    <property type="match status" value="1"/>
</dbReference>
<dbReference type="InterPro" id="IPR035959">
    <property type="entry name" value="RutC-like_sf"/>
</dbReference>
<evidence type="ECO:0000313" key="5">
    <source>
        <dbReference type="Proteomes" id="UP001265746"/>
    </source>
</evidence>
<dbReference type="InterPro" id="IPR006056">
    <property type="entry name" value="RidA"/>
</dbReference>
<evidence type="ECO:0000256" key="2">
    <source>
        <dbReference type="SAM" id="MobiDB-lite"/>
    </source>
</evidence>
<dbReference type="CDD" id="cd00448">
    <property type="entry name" value="YjgF_YER057c_UK114_family"/>
    <property type="match status" value="1"/>
</dbReference>
<dbReference type="AlphaFoldDB" id="A0AAD9W5X9"/>
<gene>
    <name evidence="4" type="ORF">N8I77_006654</name>
</gene>
<keyword evidence="5" id="KW-1185">Reference proteome</keyword>
<proteinExistence type="inferred from homology"/>
<name>A0AAD9W5X9_PHOAM</name>
<dbReference type="GO" id="GO:0043022">
    <property type="term" value="F:ribosome binding"/>
    <property type="evidence" value="ECO:0007669"/>
    <property type="project" value="InterPro"/>
</dbReference>
<dbReference type="EMBL" id="JAUJFL010000003">
    <property type="protein sequence ID" value="KAK2608017.1"/>
    <property type="molecule type" value="Genomic_DNA"/>
</dbReference>
<feature type="region of interest" description="Disordered" evidence="2">
    <location>
        <begin position="162"/>
        <end position="247"/>
    </location>
</feature>
<feature type="compositionally biased region" description="Polar residues" evidence="2">
    <location>
        <begin position="221"/>
        <end position="230"/>
    </location>
</feature>
<evidence type="ECO:0000313" key="4">
    <source>
        <dbReference type="EMBL" id="KAK2608017.1"/>
    </source>
</evidence>
<comment type="caution">
    <text evidence="4">The sequence shown here is derived from an EMBL/GenBank/DDBJ whole genome shotgun (WGS) entry which is preliminary data.</text>
</comment>
<reference evidence="4" key="1">
    <citation type="submission" date="2023-06" db="EMBL/GenBank/DDBJ databases">
        <authorList>
            <person name="Noh H."/>
        </authorList>
    </citation>
    <scope>NUCLEOTIDE SEQUENCE</scope>
    <source>
        <strain evidence="4">DUCC20226</strain>
    </source>
</reference>
<organism evidence="4 5">
    <name type="scientific">Phomopsis amygdali</name>
    <name type="common">Fusicoccum amygdali</name>
    <dbReference type="NCBI Taxonomy" id="1214568"/>
    <lineage>
        <taxon>Eukaryota</taxon>
        <taxon>Fungi</taxon>
        <taxon>Dikarya</taxon>
        <taxon>Ascomycota</taxon>
        <taxon>Pezizomycotina</taxon>
        <taxon>Sordariomycetes</taxon>
        <taxon>Sordariomycetidae</taxon>
        <taxon>Diaporthales</taxon>
        <taxon>Diaporthaceae</taxon>
        <taxon>Diaporthe</taxon>
    </lineage>
</organism>
<dbReference type="SUPFAM" id="SSF55298">
    <property type="entry name" value="YjgF-like"/>
    <property type="match status" value="1"/>
</dbReference>
<evidence type="ECO:0000259" key="3">
    <source>
        <dbReference type="Pfam" id="PF07766"/>
    </source>
</evidence>
<accession>A0AAD9W5X9</accession>
<sequence length="543" mass="59848">MSKIESVLTDKAPKPLPQFSQAIKYNGLVYCSGNIGLHPATSIAVEGTVKDRTRQALSNLEAVLEASGSSKRNVLKVNIFITTMDDFATMNEAYDEFFSFEPKPARTCVAVKQLPFNTDVEIECTAVLSKSLSRFDEMTSTTQLRILRTSLRSSPFPLPLRPGYCQLHAPPSQRAQPRQHQPPYAPRLLSTTPCTRRKPKKANTAFTADKTAQHPDREPLQPTQTTSPTAANPPASTRPPPLALPTRDPAASRFRHLFLTGKAYLAFYKTGFKQIYINTRLVWSLRSASGIPLDTPAPGTTASPPTLRPAATTRSTELLKRRWRHDIRRLPLFAVMFVVCGEFTPLVVLALPGVVPLTCRIPRQVEQLRRAAEARREASVARLQQEHDSGAPLSRAAVTAHVARSLGLVSPIWDRLRAPDSLVALLASRRVRGRVTFLDRDNHLLSQAGGVAALEDEEVALACEDRGLPVLDRSAADLRKSLGRWMALAEPDSPGHREAGEGDSLWSPEAVAEREALTVSLLAAQKWPLERQELEALTGNVKW</sequence>
<dbReference type="FunFam" id="3.30.1330.40:FF:000001">
    <property type="entry name" value="L-PSP family endoribonuclease"/>
    <property type="match status" value="1"/>
</dbReference>
<dbReference type="Proteomes" id="UP001265746">
    <property type="component" value="Unassembled WGS sequence"/>
</dbReference>
<dbReference type="PANTHER" id="PTHR11803:SF42">
    <property type="entry name" value="MMF1"/>
    <property type="match status" value="1"/>
</dbReference>
<dbReference type="InterPro" id="IPR033122">
    <property type="entry name" value="LETM1-like_RBD"/>
</dbReference>
<dbReference type="Pfam" id="PF01042">
    <property type="entry name" value="Ribonuc_L-PSP"/>
    <property type="match status" value="1"/>
</dbReference>
<feature type="domain" description="Letm1 RBD" evidence="3">
    <location>
        <begin position="426"/>
        <end position="489"/>
    </location>
</feature>
<dbReference type="GO" id="GO:0005739">
    <property type="term" value="C:mitochondrion"/>
    <property type="evidence" value="ECO:0007669"/>
    <property type="project" value="TreeGrafter"/>
</dbReference>
<comment type="similarity">
    <text evidence="1">Belongs to the RutC family.</text>
</comment>
<dbReference type="Pfam" id="PF07766">
    <property type="entry name" value="LETM1_RBD"/>
    <property type="match status" value="1"/>
</dbReference>
<dbReference type="GO" id="GO:0019239">
    <property type="term" value="F:deaminase activity"/>
    <property type="evidence" value="ECO:0007669"/>
    <property type="project" value="TreeGrafter"/>
</dbReference>
<evidence type="ECO:0000256" key="1">
    <source>
        <dbReference type="ARBA" id="ARBA00010552"/>
    </source>
</evidence>
<protein>
    <recommendedName>
        <fullName evidence="3">Letm1 RBD domain-containing protein</fullName>
    </recommendedName>
</protein>
<dbReference type="InterPro" id="IPR006175">
    <property type="entry name" value="YjgF/YER057c/UK114"/>
</dbReference>